<reference evidence="13" key="1">
    <citation type="submission" date="2021-01" db="EMBL/GenBank/DDBJ databases">
        <authorList>
            <person name="Kaushik A."/>
        </authorList>
    </citation>
    <scope>NUCLEOTIDE SEQUENCE</scope>
    <source>
        <strain evidence="13">AG3-1AP</strain>
    </source>
</reference>
<dbReference type="InterPro" id="IPR011990">
    <property type="entry name" value="TPR-like_helical_dom_sf"/>
</dbReference>
<keyword evidence="7" id="KW-0175">Coiled coil</keyword>
<dbReference type="InterPro" id="IPR002641">
    <property type="entry name" value="PNPLA_dom"/>
</dbReference>
<dbReference type="InterPro" id="IPR016035">
    <property type="entry name" value="Acyl_Trfase/lysoPLipase"/>
</dbReference>
<evidence type="ECO:0000256" key="1">
    <source>
        <dbReference type="ARBA" id="ARBA00004245"/>
    </source>
</evidence>
<proteinExistence type="inferred from homology"/>
<evidence type="ECO:0000256" key="6">
    <source>
        <dbReference type="ARBA" id="ARBA00022803"/>
    </source>
</evidence>
<evidence type="ECO:0000256" key="3">
    <source>
        <dbReference type="ARBA" id="ARBA00022490"/>
    </source>
</evidence>
<keyword evidence="4" id="KW-0493">Microtubule</keyword>
<gene>
    <name evidence="13" type="ORF">RDB_LOCUS156443</name>
</gene>
<evidence type="ECO:0000256" key="10">
    <source>
        <dbReference type="ARBA" id="ARBA00023212"/>
    </source>
</evidence>
<evidence type="ECO:0000256" key="7">
    <source>
        <dbReference type="ARBA" id="ARBA00023054"/>
    </source>
</evidence>
<evidence type="ECO:0000256" key="2">
    <source>
        <dbReference type="ARBA" id="ARBA00009622"/>
    </source>
</evidence>
<keyword evidence="8" id="KW-0443">Lipid metabolism</keyword>
<dbReference type="SMART" id="SM00028">
    <property type="entry name" value="TPR"/>
    <property type="match status" value="6"/>
</dbReference>
<dbReference type="PROSITE" id="PS51635">
    <property type="entry name" value="PNPLA"/>
    <property type="match status" value="1"/>
</dbReference>
<keyword evidence="9" id="KW-0505">Motor protein</keyword>
<dbReference type="SUPFAM" id="SSF48452">
    <property type="entry name" value="TPR-like"/>
    <property type="match status" value="3"/>
</dbReference>
<dbReference type="GO" id="GO:0005737">
    <property type="term" value="C:cytoplasm"/>
    <property type="evidence" value="ECO:0007669"/>
    <property type="project" value="TreeGrafter"/>
</dbReference>
<comment type="subcellular location">
    <subcellularLocation>
        <location evidence="1">Cytoplasm</location>
        <location evidence="1">Cytoskeleton</location>
    </subcellularLocation>
</comment>
<comment type="caution">
    <text evidence="13">The sequence shown here is derived from an EMBL/GenBank/DDBJ whole genome shotgun (WGS) entry which is preliminary data.</text>
</comment>
<dbReference type="Pfam" id="PF01734">
    <property type="entry name" value="Patatin"/>
    <property type="match status" value="1"/>
</dbReference>
<evidence type="ECO:0000256" key="9">
    <source>
        <dbReference type="ARBA" id="ARBA00023175"/>
    </source>
</evidence>
<dbReference type="GO" id="GO:0046486">
    <property type="term" value="P:glycerolipid metabolic process"/>
    <property type="evidence" value="ECO:0007669"/>
    <property type="project" value="UniProtKB-ARBA"/>
</dbReference>
<dbReference type="PANTHER" id="PTHR45783:SF3">
    <property type="entry name" value="KINESIN LIGHT CHAIN"/>
    <property type="match status" value="1"/>
</dbReference>
<keyword evidence="3" id="KW-0963">Cytoplasm</keyword>
<dbReference type="PANTHER" id="PTHR45783">
    <property type="entry name" value="KINESIN LIGHT CHAIN"/>
    <property type="match status" value="1"/>
</dbReference>
<evidence type="ECO:0000256" key="11">
    <source>
        <dbReference type="PROSITE-ProRule" id="PRU01161"/>
    </source>
</evidence>
<keyword evidence="6" id="KW-0802">TPR repeat</keyword>
<name>A0A8H3DIU7_9AGAM</name>
<dbReference type="GO" id="GO:0005874">
    <property type="term" value="C:microtubule"/>
    <property type="evidence" value="ECO:0007669"/>
    <property type="project" value="UniProtKB-KW"/>
</dbReference>
<protein>
    <recommendedName>
        <fullName evidence="12">PNPLA domain-containing protein</fullName>
    </recommendedName>
</protein>
<accession>A0A8H3DIU7</accession>
<feature type="domain" description="PNPLA" evidence="12">
    <location>
        <begin position="14"/>
        <end position="214"/>
    </location>
</feature>
<dbReference type="InterPro" id="IPR027417">
    <property type="entry name" value="P-loop_NTPase"/>
</dbReference>
<dbReference type="GO" id="GO:0007018">
    <property type="term" value="P:microtubule-based movement"/>
    <property type="evidence" value="ECO:0007669"/>
    <property type="project" value="TreeGrafter"/>
</dbReference>
<dbReference type="AlphaFoldDB" id="A0A8H3DIU7"/>
<keyword evidence="5" id="KW-0677">Repeat</keyword>
<evidence type="ECO:0000256" key="8">
    <source>
        <dbReference type="ARBA" id="ARBA00023098"/>
    </source>
</evidence>
<evidence type="ECO:0000256" key="5">
    <source>
        <dbReference type="ARBA" id="ARBA00022737"/>
    </source>
</evidence>
<dbReference type="Pfam" id="PF00931">
    <property type="entry name" value="NB-ARC"/>
    <property type="match status" value="1"/>
</dbReference>
<sequence length="1126" mass="125637">MSSFDSPGQGLNILCIDGGGARGLSALILVEELMNRIQPLKKLDAPPHPYQCFDLIAGTGTGAVQACMLGRLRMPVQSAIESYASLAKDVFSEKKRVGSGSFKTTRLKESLRKIIQHATGNPEEPMLEPQQTPGQCSTLVFAMSKHNMRAAIPTAFRSYPVAANAGPNCPIWQTLCATMAHPDLFKSFDIGGPPLNRSFVDAGVGCNNPLAHVLAEVKTLYPDRYVSSITSIGTGHYRTIQIPNVSPLRHLLPIPAIVAMKAIATDTERVAEEMARRFNSTDDVYFRLNVDQGMQDVGMAGWEQLSEVLEHTSAYMKPVNVSQRINKVAEAIHSKKPRVHTAQIDGEIGIQPATANTIMPPTVRRCPAPSPIFTGCEQKINKVESCIAGSTIERKVCIVYGLGGAGKTQIALKVVERTYDKWKEVMFVDASTQESIENALKGIAVAKQVGNTFKAALQWLECCHEPWLLILDNADDPSLSIRDYITRGNHGSIIITTRLSGMLSLAQGTNSDCSVSSMDPDDALLLLLKAAYKQDQETSAKELGEAKVLLEELGHFALAVVHAGSFIGHSPHMSIAEYRSLLMQQKRRALEAYSKLPPAVKVDDYGHTVYTTWLMCYERLSSRAQELLWLIASLHHTGVTVDIFRRAAQQINSYKPTLPTNPLEDSAQQQLQNVLCNFLDNNHRWDGMVFTETINEVSSHSLLEYDAMNQAYRIHVLVQTWVHTVVPYDGELVTKCARALLSVSIPLDSSIESIVYRMSIGPHVDKVLSEGSGTVGLNYAESLFRVLADRGQWVRAELLNTGVHETMKQVLGKDHPNTLDSMNNLACTYTNLGRHEDARSLHSETLDIRKRVLGKDHPDTLASMNNLANTYINLGRHEDARLLHSETLDIRKRVLGKDHPDTLSSMNNLACTYTNLGRHEDARSLHSETLDIWKRVLGKDHPDTLQSMNNLALTYTYLGRHEDARALHSETLDTRKRVLGKDHPDTLESMNNLAYTYSELGRHEDARSLYSETLDIRKRVLGKDHPNTLESMNNLAYTYSELGRHEDARVMHSDVLNTRKQVLGNDHPDTLRSIIYLSHIYLTRGQMGEAEQLQIPLDKYIRVFGQDNEWTNFARRQSEKIQNYRK</sequence>
<dbReference type="InterPro" id="IPR002182">
    <property type="entry name" value="NB-ARC"/>
</dbReference>
<dbReference type="Proteomes" id="UP000663831">
    <property type="component" value="Unassembled WGS sequence"/>
</dbReference>
<dbReference type="InterPro" id="IPR002151">
    <property type="entry name" value="Kinesin_light"/>
</dbReference>
<dbReference type="SUPFAM" id="SSF52540">
    <property type="entry name" value="P-loop containing nucleoside triphosphate hydrolases"/>
    <property type="match status" value="1"/>
</dbReference>
<comment type="caution">
    <text evidence="11">Lacks conserved residue(s) required for the propagation of feature annotation.</text>
</comment>
<evidence type="ECO:0000259" key="12">
    <source>
        <dbReference type="PROSITE" id="PS51635"/>
    </source>
</evidence>
<dbReference type="InterPro" id="IPR019734">
    <property type="entry name" value="TPR_rpt"/>
</dbReference>
<dbReference type="Gene3D" id="1.25.40.10">
    <property type="entry name" value="Tetratricopeptide repeat domain"/>
    <property type="match status" value="2"/>
</dbReference>
<feature type="short sequence motif" description="GXGXXG" evidence="11">
    <location>
        <begin position="18"/>
        <end position="23"/>
    </location>
</feature>
<dbReference type="PRINTS" id="PR00381">
    <property type="entry name" value="KINESINLIGHT"/>
</dbReference>
<keyword evidence="10" id="KW-0206">Cytoskeleton</keyword>
<dbReference type="GO" id="GO:0043531">
    <property type="term" value="F:ADP binding"/>
    <property type="evidence" value="ECO:0007669"/>
    <property type="project" value="InterPro"/>
</dbReference>
<dbReference type="EMBL" id="CAJMWV010007560">
    <property type="protein sequence ID" value="CAE6530116.1"/>
    <property type="molecule type" value="Genomic_DNA"/>
</dbReference>
<dbReference type="Gene3D" id="3.40.1090.10">
    <property type="entry name" value="Cytosolic phospholipase A2 catalytic domain"/>
    <property type="match status" value="1"/>
</dbReference>
<dbReference type="GO" id="GO:0019894">
    <property type="term" value="F:kinesin binding"/>
    <property type="evidence" value="ECO:0007669"/>
    <property type="project" value="TreeGrafter"/>
</dbReference>
<evidence type="ECO:0000256" key="4">
    <source>
        <dbReference type="ARBA" id="ARBA00022701"/>
    </source>
</evidence>
<dbReference type="SUPFAM" id="SSF52151">
    <property type="entry name" value="FabD/lysophospholipase-like"/>
    <property type="match status" value="1"/>
</dbReference>
<comment type="similarity">
    <text evidence="2">Belongs to the kinesin light chain family.</text>
</comment>
<dbReference type="Gene3D" id="3.40.50.300">
    <property type="entry name" value="P-loop containing nucleotide triphosphate hydrolases"/>
    <property type="match status" value="1"/>
</dbReference>
<evidence type="ECO:0000313" key="14">
    <source>
        <dbReference type="Proteomes" id="UP000663831"/>
    </source>
</evidence>
<dbReference type="GO" id="GO:0005871">
    <property type="term" value="C:kinesin complex"/>
    <property type="evidence" value="ECO:0007669"/>
    <property type="project" value="InterPro"/>
</dbReference>
<organism evidence="13 14">
    <name type="scientific">Rhizoctonia solani</name>
    <dbReference type="NCBI Taxonomy" id="456999"/>
    <lineage>
        <taxon>Eukaryota</taxon>
        <taxon>Fungi</taxon>
        <taxon>Dikarya</taxon>
        <taxon>Basidiomycota</taxon>
        <taxon>Agaricomycotina</taxon>
        <taxon>Agaricomycetes</taxon>
        <taxon>Cantharellales</taxon>
        <taxon>Ceratobasidiaceae</taxon>
        <taxon>Rhizoctonia</taxon>
    </lineage>
</organism>
<evidence type="ECO:0000313" key="13">
    <source>
        <dbReference type="EMBL" id="CAE6530116.1"/>
    </source>
</evidence>
<dbReference type="Pfam" id="PF13424">
    <property type="entry name" value="TPR_12"/>
    <property type="match status" value="3"/>
</dbReference>